<comment type="caution">
    <text evidence="1">The sequence shown here is derived from an EMBL/GenBank/DDBJ whole genome shotgun (WGS) entry which is preliminary data.</text>
</comment>
<reference evidence="2" key="1">
    <citation type="journal article" date="2019" name="Int. J. Syst. Evol. Microbiol.">
        <title>The Global Catalogue of Microorganisms (GCM) 10K type strain sequencing project: providing services to taxonomists for standard genome sequencing and annotation.</title>
        <authorList>
            <consortium name="The Broad Institute Genomics Platform"/>
            <consortium name="The Broad Institute Genome Sequencing Center for Infectious Disease"/>
            <person name="Wu L."/>
            <person name="Ma J."/>
        </authorList>
    </citation>
    <scope>NUCLEOTIDE SEQUENCE [LARGE SCALE GENOMIC DNA]</scope>
    <source>
        <strain evidence="2">CGMCC 1.15399</strain>
    </source>
</reference>
<protein>
    <submittedName>
        <fullName evidence="1">Uncharacterized protein</fullName>
    </submittedName>
</protein>
<evidence type="ECO:0000313" key="2">
    <source>
        <dbReference type="Proteomes" id="UP001597097"/>
    </source>
</evidence>
<evidence type="ECO:0000313" key="1">
    <source>
        <dbReference type="EMBL" id="MFD1545969.1"/>
    </source>
</evidence>
<dbReference type="EMBL" id="JBHUCM010000053">
    <property type="protein sequence ID" value="MFD1545969.1"/>
    <property type="molecule type" value="Genomic_DNA"/>
</dbReference>
<keyword evidence="2" id="KW-1185">Reference proteome</keyword>
<organism evidence="1 2">
    <name type="scientific">Nonomuraea guangzhouensis</name>
    <dbReference type="NCBI Taxonomy" id="1291555"/>
    <lineage>
        <taxon>Bacteria</taxon>
        <taxon>Bacillati</taxon>
        <taxon>Actinomycetota</taxon>
        <taxon>Actinomycetes</taxon>
        <taxon>Streptosporangiales</taxon>
        <taxon>Streptosporangiaceae</taxon>
        <taxon>Nonomuraea</taxon>
    </lineage>
</organism>
<proteinExistence type="predicted"/>
<sequence>MREAAVARHEFRVVLDFELDESVVNRINKAVQKAVTVELANVDLSDRAWINNPILGAGHGDGDDGRPRGAWLVEISDEQIAAAGLAKPDFGS</sequence>
<accession>A0ABW4GTZ8</accession>
<gene>
    <name evidence="1" type="ORF">ACFSJ0_53635</name>
</gene>
<dbReference type="Proteomes" id="UP001597097">
    <property type="component" value="Unassembled WGS sequence"/>
</dbReference>
<name>A0ABW4GTZ8_9ACTN</name>
<dbReference type="RefSeq" id="WP_378625843.1">
    <property type="nucleotide sequence ID" value="NZ_JBHUCM010000053.1"/>
</dbReference>